<dbReference type="SUPFAM" id="SSF53790">
    <property type="entry name" value="Tetrapyrrole methylase"/>
    <property type="match status" value="1"/>
</dbReference>
<evidence type="ECO:0000256" key="5">
    <source>
        <dbReference type="ARBA" id="ARBA00022691"/>
    </source>
</evidence>
<keyword evidence="5" id="KW-0949">S-adenosyl-L-methionine</keyword>
<dbReference type="GO" id="GO:0032259">
    <property type="term" value="P:methylation"/>
    <property type="evidence" value="ECO:0007669"/>
    <property type="project" value="UniProtKB-KW"/>
</dbReference>
<evidence type="ECO:0000313" key="8">
    <source>
        <dbReference type="Proteomes" id="UP000665026"/>
    </source>
</evidence>
<dbReference type="EMBL" id="CP060010">
    <property type="protein sequence ID" value="QTN36183.1"/>
    <property type="molecule type" value="Genomic_DNA"/>
</dbReference>
<keyword evidence="3" id="KW-0489">Methyltransferase</keyword>
<dbReference type="InterPro" id="IPR050714">
    <property type="entry name" value="Cobalamin_biosynth_MTase"/>
</dbReference>
<dbReference type="InterPro" id="IPR012818">
    <property type="entry name" value="CbiE"/>
</dbReference>
<dbReference type="InterPro" id="IPR014008">
    <property type="entry name" value="Cbl_synth_MTase_CbiT"/>
</dbReference>
<evidence type="ECO:0000313" key="7">
    <source>
        <dbReference type="EMBL" id="QTN36183.1"/>
    </source>
</evidence>
<dbReference type="SUPFAM" id="SSF53335">
    <property type="entry name" value="S-adenosyl-L-methionine-dependent methyltransferases"/>
    <property type="match status" value="1"/>
</dbReference>
<dbReference type="Gene3D" id="3.40.50.150">
    <property type="entry name" value="Vaccinia Virus protein VP39"/>
    <property type="match status" value="1"/>
</dbReference>
<dbReference type="KEGG" id="cact:HZ995_01225"/>
<dbReference type="InterPro" id="IPR029063">
    <property type="entry name" value="SAM-dependent_MTases_sf"/>
</dbReference>
<feature type="domain" description="Tetrapyrrole methylase" evidence="6">
    <location>
        <begin position="8"/>
        <end position="192"/>
    </location>
</feature>
<reference evidence="7" key="1">
    <citation type="submission" date="2020-07" db="EMBL/GenBank/DDBJ databases">
        <title>Genome sequences of bacteria associated with the marine, planktonic diatom Thalassiosira profunda strain ECT2AJA-044.</title>
        <authorList>
            <person name="Gargas C.B."/>
            <person name="Roberts W.R."/>
            <person name="Alverson A.J."/>
        </authorList>
    </citation>
    <scope>NUCLEOTIDE SEQUENCE</scope>
    <source>
        <strain evidence="7">ECT2AJA-044</strain>
    </source>
</reference>
<keyword evidence="2" id="KW-0169">Cobalamin biosynthesis</keyword>
<accession>A0A975EQ83</accession>
<dbReference type="InterPro" id="IPR006365">
    <property type="entry name" value="Cbl_synth_CobL"/>
</dbReference>
<gene>
    <name evidence="7" type="primary">cbiE</name>
    <name evidence="7" type="ORF">HZ995_01225</name>
</gene>
<dbReference type="GO" id="GO:0009236">
    <property type="term" value="P:cobalamin biosynthetic process"/>
    <property type="evidence" value="ECO:0007669"/>
    <property type="project" value="UniProtKB-KW"/>
</dbReference>
<dbReference type="Proteomes" id="UP000665026">
    <property type="component" value="Chromosome"/>
</dbReference>
<dbReference type="NCBIfam" id="TIGR02467">
    <property type="entry name" value="CbiE"/>
    <property type="match status" value="1"/>
</dbReference>
<dbReference type="NCBIfam" id="TIGR02469">
    <property type="entry name" value="CbiT"/>
    <property type="match status" value="1"/>
</dbReference>
<dbReference type="PANTHER" id="PTHR43182:SF1">
    <property type="entry name" value="COBALT-PRECORRIN-7 C(5)-METHYLTRANSFERASE"/>
    <property type="match status" value="1"/>
</dbReference>
<dbReference type="InterPro" id="IPR014777">
    <property type="entry name" value="4pyrrole_Mease_sub1"/>
</dbReference>
<comment type="pathway">
    <text evidence="1">Cofactor biosynthesis; adenosylcobalamin biosynthesis.</text>
</comment>
<dbReference type="Pfam" id="PF00590">
    <property type="entry name" value="TP_methylase"/>
    <property type="match status" value="1"/>
</dbReference>
<name>A0A975EQ83_9RHOB</name>
<dbReference type="InterPro" id="IPR000878">
    <property type="entry name" value="4pyrrol_Mease"/>
</dbReference>
<evidence type="ECO:0000259" key="6">
    <source>
        <dbReference type="Pfam" id="PF00590"/>
    </source>
</evidence>
<protein>
    <submittedName>
        <fullName evidence="7">Precorrin-6y C5,15-methyltransferase (Decarboxylating) subunit CbiE</fullName>
    </submittedName>
</protein>
<dbReference type="PIRSF" id="PIRSF036428">
    <property type="entry name" value="CobL"/>
    <property type="match status" value="1"/>
</dbReference>
<keyword evidence="4" id="KW-0808">Transferase</keyword>
<dbReference type="Gene3D" id="3.40.1010.10">
    <property type="entry name" value="Cobalt-precorrin-4 Transmethylase, Domain 1"/>
    <property type="match status" value="1"/>
</dbReference>
<dbReference type="PANTHER" id="PTHR43182">
    <property type="entry name" value="COBALT-PRECORRIN-6B C(15)-METHYLTRANSFERASE (DECARBOXYLATING)"/>
    <property type="match status" value="1"/>
</dbReference>
<evidence type="ECO:0000256" key="2">
    <source>
        <dbReference type="ARBA" id="ARBA00022573"/>
    </source>
</evidence>
<evidence type="ECO:0000256" key="3">
    <source>
        <dbReference type="ARBA" id="ARBA00022603"/>
    </source>
</evidence>
<sequence>MADAKPWLTIVGLGEDGPEGLSAASLAALQEAEVIMGAKRHLGLLPDVSAELVEWPVPFADGLTILHGFKGRQTVALASGDPFWHGAGSAITRALDPSEWRALPGNGMLSLAAARLGWPLETTPSFGLHAAPCARLRPHLASGQKILATLRDGDAVNQLAQWLTDQGFGATQIHVLQALGGPRERVFTVRADEGTNEAVHPVSVGLEIAGNGASIPLASGRPDALFDNDGQITKRPVRALTLSALAPKHGEHLWDIGGGSGSIAIEWLLSHPSLSATTFEINPDRAARIKENAGSFGLTLNVVSGAAPKTLEGQDAPDAIFIGGGISEEMLTWIWGNIPEGTRLVANGVTLEAEALIAKWHADKGGDLMRIELAQSNPLGTKRGWKSSYPIVQWSVTL</sequence>
<evidence type="ECO:0000256" key="4">
    <source>
        <dbReference type="ARBA" id="ARBA00022679"/>
    </source>
</evidence>
<evidence type="ECO:0000256" key="1">
    <source>
        <dbReference type="ARBA" id="ARBA00004953"/>
    </source>
</evidence>
<dbReference type="InterPro" id="IPR035996">
    <property type="entry name" value="4pyrrol_Methylase_sf"/>
</dbReference>
<dbReference type="GO" id="GO:0008276">
    <property type="term" value="F:protein methyltransferase activity"/>
    <property type="evidence" value="ECO:0007669"/>
    <property type="project" value="InterPro"/>
</dbReference>
<organism evidence="7 8">
    <name type="scientific">Cognatishimia activa</name>
    <dbReference type="NCBI Taxonomy" id="1715691"/>
    <lineage>
        <taxon>Bacteria</taxon>
        <taxon>Pseudomonadati</taxon>
        <taxon>Pseudomonadota</taxon>
        <taxon>Alphaproteobacteria</taxon>
        <taxon>Rhodobacterales</taxon>
        <taxon>Paracoccaceae</taxon>
        <taxon>Cognatishimia</taxon>
    </lineage>
</organism>
<dbReference type="CDD" id="cd11644">
    <property type="entry name" value="Precorrin-6Y-MT"/>
    <property type="match status" value="1"/>
</dbReference>
<proteinExistence type="predicted"/>
<dbReference type="AlphaFoldDB" id="A0A975EQ83"/>
<dbReference type="RefSeq" id="WP_209356886.1">
    <property type="nucleotide sequence ID" value="NZ_CP060010.1"/>
</dbReference>